<reference evidence="1 2" key="1">
    <citation type="journal article" date="2017" name="Front. Microbiol.">
        <title>The Histidine Decarboxylase Gene Cluster of Lactobacillus parabuchneri Was Gained by Horizontal Gene Transfer and Is Mobile within the Species.</title>
        <authorList>
            <person name="Wuthrich D."/>
            <person name="Berthoud H."/>
            <person name="Wechsler D."/>
            <person name="Eugster E."/>
            <person name="Irmler S."/>
            <person name="Bruggmann R."/>
        </authorList>
    </citation>
    <scope>NUCLEOTIDE SEQUENCE [LARGE SCALE GENOMIC DNA]</scope>
    <source>
        <strain evidence="1 2">FAM23169</strain>
    </source>
</reference>
<protein>
    <submittedName>
        <fullName evidence="1">UDP-N-acetylglucosamine acyltransferase</fullName>
    </submittedName>
</protein>
<dbReference type="InterPro" id="IPR011004">
    <property type="entry name" value="Trimer_LpxA-like_sf"/>
</dbReference>
<organism evidence="1 2">
    <name type="scientific">Lentilactobacillus parabuchneri</name>
    <dbReference type="NCBI Taxonomy" id="152331"/>
    <lineage>
        <taxon>Bacteria</taxon>
        <taxon>Bacillati</taxon>
        <taxon>Bacillota</taxon>
        <taxon>Bacilli</taxon>
        <taxon>Lactobacillales</taxon>
        <taxon>Lactobacillaceae</taxon>
        <taxon>Lentilactobacillus</taxon>
    </lineage>
</organism>
<dbReference type="STRING" id="152331.FAM21731_01362"/>
<evidence type="ECO:0000313" key="1">
    <source>
        <dbReference type="EMBL" id="ORN29244.1"/>
    </source>
</evidence>
<dbReference type="GO" id="GO:0016746">
    <property type="term" value="F:acyltransferase activity"/>
    <property type="evidence" value="ECO:0007669"/>
    <property type="project" value="UniProtKB-KW"/>
</dbReference>
<keyword evidence="1" id="KW-0808">Transferase</keyword>
<evidence type="ECO:0000313" key="2">
    <source>
        <dbReference type="Proteomes" id="UP000193009"/>
    </source>
</evidence>
<keyword evidence="1" id="KW-0012">Acyltransferase</keyword>
<dbReference type="OrthoDB" id="6428915at2"/>
<accession>A0A1X1FEN3</accession>
<dbReference type="AlphaFoldDB" id="A0A1X1FEN3"/>
<gene>
    <name evidence="1" type="ORF">FAM23169_01307</name>
</gene>
<keyword evidence="2" id="KW-1185">Reference proteome</keyword>
<name>A0A1X1FEN3_9LACO</name>
<dbReference type="SUPFAM" id="SSF51161">
    <property type="entry name" value="Trimeric LpxA-like enzymes"/>
    <property type="match status" value="1"/>
</dbReference>
<comment type="caution">
    <text evidence="1">The sequence shown here is derived from an EMBL/GenBank/DDBJ whole genome shotgun (WGS) entry which is preliminary data.</text>
</comment>
<dbReference type="RefSeq" id="WP_138491136.1">
    <property type="nucleotide sequence ID" value="NZ_CP050493.1"/>
</dbReference>
<dbReference type="Proteomes" id="UP000193009">
    <property type="component" value="Unassembled WGS sequence"/>
</dbReference>
<dbReference type="GeneID" id="69803111"/>
<proteinExistence type="predicted"/>
<dbReference type="Gene3D" id="2.160.10.10">
    <property type="entry name" value="Hexapeptide repeat proteins"/>
    <property type="match status" value="1"/>
</dbReference>
<sequence>MKSRKIHIHWSKHILAILLWVLASAVIFQENVSADTLGTTGDMDTISTQSSSSLPTRAFELKGVTISAQNANHYETSHFNFYWGNSGNASKVTLAYLKEAGTLMEQVWQVYIGEMKMTPPLYAINKPYDQQQPYKLNVLLADTGLSGVQNAWAYADRDSQTYPYFAAQVAALEPSKDWWGSGVPHEFGHDVQFAQGNNSWNDGKYLQPWYETVANWFREEYAYSDVYRNSGNNLGTSLSEMYLRATMLTPVNGRAFYEAWPLLLFLQHNPDHLNISSNLMKKLLTNGDKTNSHETFFKILRKNTPRVSQKTLFGDYASRIASLEWAGNDSQPYSPKTLYSIALNSLFKQHNLYWQQFYTQMEKVNHTSNTFRVPNERTPQANAFNIIKLQPKFKHKQNQTKLTVSLKGLTKKHGADWRARLIVQPGNGASARYSKLFRSNGSKSISVKQTDDVYLSVAATPDKKNVDVNTFGLSIDSKQFSEKAHPYNSKARYPYQVTLKNATPASRPQTSLKGVSGYYTKDGGFVANTASVGKDVTVGKGAAILDHAKVKDHAVITGHAVVKDHADVSGDAHISGHALVEGNASVEDHASVRDYGIVDQYGKLTGHAIVDEMAIVKDHAHIGNDAKATDSALAQGYYSVLDHAQLGGMSIGGGGSPKAISGLAGNAKSYGDFFDDSGYQVQSGKLSGYESVSTSLDQYKDGYIKPTDAVKNS</sequence>
<dbReference type="EMBL" id="MSBD01000033">
    <property type="protein sequence ID" value="ORN29244.1"/>
    <property type="molecule type" value="Genomic_DNA"/>
</dbReference>